<dbReference type="EMBL" id="JAUOZS010000001">
    <property type="protein sequence ID" value="MDT8901979.1"/>
    <property type="molecule type" value="Genomic_DNA"/>
</dbReference>
<keyword evidence="3" id="KW-1185">Reference proteome</keyword>
<organism evidence="2 3">
    <name type="scientific">Anaeroselena agilis</name>
    <dbReference type="NCBI Taxonomy" id="3063788"/>
    <lineage>
        <taxon>Bacteria</taxon>
        <taxon>Bacillati</taxon>
        <taxon>Bacillota</taxon>
        <taxon>Negativicutes</taxon>
        <taxon>Acetonemataceae</taxon>
        <taxon>Anaeroselena</taxon>
    </lineage>
</organism>
<evidence type="ECO:0000313" key="3">
    <source>
        <dbReference type="Proteomes" id="UP001254848"/>
    </source>
</evidence>
<accession>A0ABU3NYW5</accession>
<dbReference type="Proteomes" id="UP001254848">
    <property type="component" value="Unassembled WGS sequence"/>
</dbReference>
<comment type="caution">
    <text evidence="2">The sequence shown here is derived from an EMBL/GenBank/DDBJ whole genome shotgun (WGS) entry which is preliminary data.</text>
</comment>
<proteinExistence type="predicted"/>
<feature type="signal peptide" evidence="1">
    <location>
        <begin position="1"/>
        <end position="25"/>
    </location>
</feature>
<name>A0ABU3NYW5_9FIRM</name>
<sequence>MRGAATRLAAAVAVCAALLAGPSPAAAEYQLVGFISQHHVYMDTDSLQYCIDPQGNRPYYDVWTKNVYSEEGREEMIRKVKALGYYSPEWEELRYSLVHKYFRLDKASYKIVGVVAMTKDDRILELGEAPPERIPWEAIVPKTVDDDIYKRIKLYEAAYQETMVERSLRDRYKVIGNNIRMTASVDTANARFFRDPYSGKVYAEVWLRLDLSGEEAAAMRAARKEQGRPLRGWEHLGYIIDKGYYDFAQNRMQHYGMYSYTRQGALLERLEDKEENRTDWQQPIPESWGEYLFVQVKKFMTGE</sequence>
<keyword evidence="1" id="KW-0732">Signal</keyword>
<evidence type="ECO:0000256" key="1">
    <source>
        <dbReference type="SAM" id="SignalP"/>
    </source>
</evidence>
<reference evidence="2 3" key="1">
    <citation type="submission" date="2023-07" db="EMBL/GenBank/DDBJ databases">
        <title>The novel representative of Negativicutes class, Anaeroselena agilis gen. nov. sp. nov.</title>
        <authorList>
            <person name="Prokofeva M.I."/>
            <person name="Elcheninov A.G."/>
            <person name="Klyukina A."/>
            <person name="Kublanov I.V."/>
            <person name="Frolov E.N."/>
            <person name="Podosokorskaya O.A."/>
        </authorList>
    </citation>
    <scope>NUCLEOTIDE SEQUENCE [LARGE SCALE GENOMIC DNA]</scope>
    <source>
        <strain evidence="2 3">4137-cl</strain>
    </source>
</reference>
<protein>
    <submittedName>
        <fullName evidence="2">Uncharacterized protein</fullName>
    </submittedName>
</protein>
<dbReference type="RefSeq" id="WP_413780473.1">
    <property type="nucleotide sequence ID" value="NZ_JAUOZS010000001.1"/>
</dbReference>
<evidence type="ECO:0000313" key="2">
    <source>
        <dbReference type="EMBL" id="MDT8901979.1"/>
    </source>
</evidence>
<feature type="chain" id="PRO_5046550838" evidence="1">
    <location>
        <begin position="26"/>
        <end position="303"/>
    </location>
</feature>
<gene>
    <name evidence="2" type="ORF">Q4T40_12055</name>
</gene>